<evidence type="ECO:0000256" key="3">
    <source>
        <dbReference type="ARBA" id="ARBA00022553"/>
    </source>
</evidence>
<dbReference type="InterPro" id="IPR029058">
    <property type="entry name" value="AB_hydrolase_fold"/>
</dbReference>
<evidence type="ECO:0000256" key="2">
    <source>
        <dbReference type="ARBA" id="ARBA00022450"/>
    </source>
</evidence>
<dbReference type="InterPro" id="IPR025110">
    <property type="entry name" value="AMP-bd_C"/>
</dbReference>
<dbReference type="SUPFAM" id="SSF47336">
    <property type="entry name" value="ACP-like"/>
    <property type="match status" value="1"/>
</dbReference>
<dbReference type="FunFam" id="3.40.50.980:FF:000001">
    <property type="entry name" value="Non-ribosomal peptide synthetase"/>
    <property type="match status" value="1"/>
</dbReference>
<evidence type="ECO:0000313" key="6">
    <source>
        <dbReference type="Proteomes" id="UP000076660"/>
    </source>
</evidence>
<evidence type="ECO:0000259" key="4">
    <source>
        <dbReference type="PROSITE" id="PS50075"/>
    </source>
</evidence>
<dbReference type="SUPFAM" id="SSF56801">
    <property type="entry name" value="Acetyl-CoA synthetase-like"/>
    <property type="match status" value="1"/>
</dbReference>
<comment type="caution">
    <text evidence="5">The sequence shown here is derived from an EMBL/GenBank/DDBJ whole genome shotgun (WGS) entry which is preliminary data.</text>
</comment>
<dbReference type="Gene3D" id="3.30.559.30">
    <property type="entry name" value="Nonribosomal peptide synthetase, condensation domain"/>
    <property type="match status" value="1"/>
</dbReference>
<dbReference type="InterPro" id="IPR000873">
    <property type="entry name" value="AMP-dep_synth/lig_dom"/>
</dbReference>
<organism evidence="5 6">
    <name type="scientific">Amycolatopsis keratiniphila subsp. keratiniphila</name>
    <dbReference type="NCBI Taxonomy" id="227715"/>
    <lineage>
        <taxon>Bacteria</taxon>
        <taxon>Bacillati</taxon>
        <taxon>Actinomycetota</taxon>
        <taxon>Actinomycetes</taxon>
        <taxon>Pseudonocardiales</taxon>
        <taxon>Pseudonocardiaceae</taxon>
        <taxon>Amycolatopsis</taxon>
        <taxon>Amycolatopsis japonica group</taxon>
    </lineage>
</organism>
<accession>A0A1W2M1L5</accession>
<dbReference type="Gene3D" id="3.30.559.10">
    <property type="entry name" value="Chloramphenicol acetyltransferase-like domain"/>
    <property type="match status" value="1"/>
</dbReference>
<dbReference type="InterPro" id="IPR020806">
    <property type="entry name" value="PKS_PP-bd"/>
</dbReference>
<dbReference type="Proteomes" id="UP000076660">
    <property type="component" value="Unassembled WGS sequence"/>
</dbReference>
<keyword evidence="3" id="KW-0597">Phosphoprotein</keyword>
<dbReference type="PANTHER" id="PTHR45527:SF1">
    <property type="entry name" value="FATTY ACID SYNTHASE"/>
    <property type="match status" value="1"/>
</dbReference>
<dbReference type="RefSeq" id="WP_063274878.1">
    <property type="nucleotide sequence ID" value="NZ_LQMT02000007.1"/>
</dbReference>
<dbReference type="Pfam" id="PF00975">
    <property type="entry name" value="Thioesterase"/>
    <property type="match status" value="1"/>
</dbReference>
<dbReference type="OrthoDB" id="3635865at2"/>
<dbReference type="GO" id="GO:0031177">
    <property type="term" value="F:phosphopantetheine binding"/>
    <property type="evidence" value="ECO:0007669"/>
    <property type="project" value="InterPro"/>
</dbReference>
<dbReference type="AlphaFoldDB" id="A0A1W2M1L5"/>
<dbReference type="InterPro" id="IPR001242">
    <property type="entry name" value="Condensation_dom"/>
</dbReference>
<dbReference type="Gene3D" id="1.10.1200.10">
    <property type="entry name" value="ACP-like"/>
    <property type="match status" value="1"/>
</dbReference>
<dbReference type="InterPro" id="IPR020845">
    <property type="entry name" value="AMP-binding_CS"/>
</dbReference>
<dbReference type="InterPro" id="IPR006162">
    <property type="entry name" value="Ppantetheine_attach_site"/>
</dbReference>
<dbReference type="Gene3D" id="3.40.50.12780">
    <property type="entry name" value="N-terminal domain of ligase-like"/>
    <property type="match status" value="1"/>
</dbReference>
<evidence type="ECO:0000256" key="1">
    <source>
        <dbReference type="ARBA" id="ARBA00001957"/>
    </source>
</evidence>
<dbReference type="PROSITE" id="PS00012">
    <property type="entry name" value="PHOSPHOPANTETHEINE"/>
    <property type="match status" value="1"/>
</dbReference>
<dbReference type="NCBIfam" id="TIGR01733">
    <property type="entry name" value="AA-adenyl-dom"/>
    <property type="match status" value="1"/>
</dbReference>
<dbReference type="InterPro" id="IPR023213">
    <property type="entry name" value="CAT-like_dom_sf"/>
</dbReference>
<dbReference type="InterPro" id="IPR045851">
    <property type="entry name" value="AMP-bd_C_sf"/>
</dbReference>
<dbReference type="PROSITE" id="PS50075">
    <property type="entry name" value="CARRIER"/>
    <property type="match status" value="1"/>
</dbReference>
<dbReference type="EMBL" id="LQMT02000007">
    <property type="protein sequence ID" value="ONF73751.1"/>
    <property type="molecule type" value="Genomic_DNA"/>
</dbReference>
<feature type="domain" description="Carrier" evidence="4">
    <location>
        <begin position="945"/>
        <end position="1028"/>
    </location>
</feature>
<dbReference type="InterPro" id="IPR009081">
    <property type="entry name" value="PP-bd_ACP"/>
</dbReference>
<dbReference type="PANTHER" id="PTHR45527">
    <property type="entry name" value="NONRIBOSOMAL PEPTIDE SYNTHETASE"/>
    <property type="match status" value="1"/>
</dbReference>
<dbReference type="Gene3D" id="3.30.300.30">
    <property type="match status" value="1"/>
</dbReference>
<comment type="cofactor">
    <cofactor evidence="1">
        <name>pantetheine 4'-phosphate</name>
        <dbReference type="ChEBI" id="CHEBI:47942"/>
    </cofactor>
</comment>
<dbReference type="SUPFAM" id="SSF52777">
    <property type="entry name" value="CoA-dependent acyltransferases"/>
    <property type="match status" value="2"/>
</dbReference>
<dbReference type="SMART" id="SM00823">
    <property type="entry name" value="PKS_PP"/>
    <property type="match status" value="1"/>
</dbReference>
<dbReference type="InterPro" id="IPR042099">
    <property type="entry name" value="ANL_N_sf"/>
</dbReference>
<dbReference type="GO" id="GO:0003824">
    <property type="term" value="F:catalytic activity"/>
    <property type="evidence" value="ECO:0007669"/>
    <property type="project" value="InterPro"/>
</dbReference>
<dbReference type="GO" id="GO:0005737">
    <property type="term" value="C:cytoplasm"/>
    <property type="evidence" value="ECO:0007669"/>
    <property type="project" value="TreeGrafter"/>
</dbReference>
<dbReference type="Pfam" id="PF00550">
    <property type="entry name" value="PP-binding"/>
    <property type="match status" value="1"/>
</dbReference>
<dbReference type="CDD" id="cd05930">
    <property type="entry name" value="A_NRPS"/>
    <property type="match status" value="1"/>
</dbReference>
<protein>
    <recommendedName>
        <fullName evidence="4">Carrier domain-containing protein</fullName>
    </recommendedName>
</protein>
<sequence length="1254" mass="133527">MTSQVEGYRLSAQQRRLWRRVETGASSWAQVLIAIDGPLDHTRLARALESLVATHEILRTSYHRAPGVRIPVQVVEEDDRAPVPWTVVDLRHVAAAARVAQVVREARRAPADPGAPATPQAVLFRLGERSHELLLTTSALAADGTTLRSLAAELAARYREEPLSGEVLAYSRFSEWQHDIEPDDDAEALLQKEKVRVAERFPLRHGGVGDEPGRETITAELPAPLVAEVHGYAARRGIGVPAVLLAAWQTLLGHVSGLPRVTVGVAFDGRPYDELRNCFGPLAKWIGVDSGTGASFDQLAAEADERLADVDDLEKYLAGSYAVAEPQWDVAFECKRAEPPVSGPVTFAVLWDDVADESAELKLECVLTGAAAVTTIWHYSPRRFDHDYVDCVRRQYRTVLAGLLERPHVPVAAVSALDTVTLAESTRDAVGRRAPGARCLHELVETQAARTPDAVALRFGAGRYVTYRELDDRASRLARLLRGRGVGPEVPVAVCLDHSAELPIALLAVLKAGGAYVPLDPALPVHRLTALLARVPCPVLLAKRGGPLTGRTDAKIVFVDEPGEEDVLPGDRTQFPAPSPDNLAYVLFTSGSTGAPKGVLVTHRAIGNYVRWAAETYVGEQGEGALAHTSIGFDLTATSLLVPLITGRAVHLDPAWPEIGALAEELSARSGLDLLKVTPSHLSVLAALLPPETLAGTARSLVLGGEAVTAGLLGPWRRHAPSTKIFNEYGPTEAAVGCCAQEIPAGLADGAAVPIGHPITGAETHLLGPDLRPVAPGVLGEIYVGGEGLARGYLHDPVTTAERFVAHPFAAEPGARLYRTGDLGYRGPGGELYFAGRVDDQVKIGGVRVEPAETRAALCEHPAVRDAVVVARQAPGEEKYLAAYVVGSREVTTELPAFLADRLPAAFLPRDFTWLDRIPLTANGKPDLAALPLAGTVKAGKAVTPPADATEAAVATLFEGLLNRAPVGADEDFFDLGGHSLLAVQLIARVNATFDRSLPVSVLFEQNAAGAPASTTVRGLANLVREEGSPERRDCLVTFPGCGTGRPLFCVHPAGGSALGYRELAAVPGFPYAVRGFQAPLLGDGAEPSVEDLAELYAARLLSASPDRPHLLLGWSMGGLIALEMAQRLDARAGVLVLVETYPPSMLSGSETDTKDLVAMAGHRGPEVARLLELAQAHNRAAIRYRPSPYAGPVTLVQAADQNPPDREKAAATWRELLPGLQKVHVLPGGHHSLFQAPFVAGLARTLRETLPGR</sequence>
<dbReference type="Gene3D" id="3.40.50.1820">
    <property type="entry name" value="alpha/beta hydrolase"/>
    <property type="match status" value="1"/>
</dbReference>
<evidence type="ECO:0000313" key="5">
    <source>
        <dbReference type="EMBL" id="ONF73751.1"/>
    </source>
</evidence>
<keyword evidence="2" id="KW-0596">Phosphopantetheine</keyword>
<name>A0A1W2M1L5_9PSEU</name>
<dbReference type="GO" id="GO:0008610">
    <property type="term" value="P:lipid biosynthetic process"/>
    <property type="evidence" value="ECO:0007669"/>
    <property type="project" value="UniProtKB-ARBA"/>
</dbReference>
<dbReference type="GO" id="GO:0044550">
    <property type="term" value="P:secondary metabolite biosynthetic process"/>
    <property type="evidence" value="ECO:0007669"/>
    <property type="project" value="TreeGrafter"/>
</dbReference>
<dbReference type="PROSITE" id="PS00455">
    <property type="entry name" value="AMP_BINDING"/>
    <property type="match status" value="1"/>
</dbReference>
<dbReference type="Pfam" id="PF13193">
    <property type="entry name" value="AMP-binding_C"/>
    <property type="match status" value="1"/>
</dbReference>
<dbReference type="Pfam" id="PF00501">
    <property type="entry name" value="AMP-binding"/>
    <property type="match status" value="1"/>
</dbReference>
<dbReference type="InterPro" id="IPR001031">
    <property type="entry name" value="Thioesterase"/>
</dbReference>
<gene>
    <name evidence="5" type="ORF">AVR91_0206530</name>
</gene>
<dbReference type="InterPro" id="IPR010071">
    <property type="entry name" value="AA_adenyl_dom"/>
</dbReference>
<dbReference type="SUPFAM" id="SSF53474">
    <property type="entry name" value="alpha/beta-Hydrolases"/>
    <property type="match status" value="1"/>
</dbReference>
<dbReference type="SMART" id="SM00824">
    <property type="entry name" value="PKS_TE"/>
    <property type="match status" value="1"/>
</dbReference>
<dbReference type="Pfam" id="PF00668">
    <property type="entry name" value="Condensation"/>
    <property type="match status" value="1"/>
</dbReference>
<proteinExistence type="predicted"/>
<dbReference type="InterPro" id="IPR036736">
    <property type="entry name" value="ACP-like_sf"/>
</dbReference>
<dbReference type="GO" id="GO:0043041">
    <property type="term" value="P:amino acid activation for nonribosomal peptide biosynthetic process"/>
    <property type="evidence" value="ECO:0007669"/>
    <property type="project" value="TreeGrafter"/>
</dbReference>
<dbReference type="InterPro" id="IPR020802">
    <property type="entry name" value="TesA-like"/>
</dbReference>
<reference evidence="5 6" key="1">
    <citation type="submission" date="2016-12" db="EMBL/GenBank/DDBJ databases">
        <title>Amycolatopsis keratiniphila subsp. keratiniphila genome sequencing and assembly.</title>
        <authorList>
            <person name="Mayilraj S."/>
            <person name="Kaur N."/>
        </authorList>
    </citation>
    <scope>NUCLEOTIDE SEQUENCE [LARGE SCALE GENOMIC DNA]</scope>
    <source>
        <strain evidence="5 6">DSM 44409</strain>
    </source>
</reference>